<feature type="chain" id="PRO_5020878099" description="Lectin-like protein BA14k" evidence="7">
    <location>
        <begin position="25"/>
        <end position="151"/>
    </location>
</feature>
<evidence type="ECO:0000313" key="9">
    <source>
        <dbReference type="Proteomes" id="UP000294664"/>
    </source>
</evidence>
<comment type="similarity">
    <text evidence="2">Belongs to the BA14k family.</text>
</comment>
<dbReference type="GO" id="GO:0030246">
    <property type="term" value="F:carbohydrate binding"/>
    <property type="evidence" value="ECO:0007669"/>
    <property type="project" value="UniProtKB-KW"/>
</dbReference>
<organism evidence="8 9">
    <name type="scientific">Aquabacter spiritensis</name>
    <dbReference type="NCBI Taxonomy" id="933073"/>
    <lineage>
        <taxon>Bacteria</taxon>
        <taxon>Pseudomonadati</taxon>
        <taxon>Pseudomonadota</taxon>
        <taxon>Alphaproteobacteria</taxon>
        <taxon>Hyphomicrobiales</taxon>
        <taxon>Xanthobacteraceae</taxon>
        <taxon>Aquabacter</taxon>
    </lineage>
</organism>
<keyword evidence="4" id="KW-1003">Cell membrane</keyword>
<evidence type="ECO:0000256" key="3">
    <source>
        <dbReference type="ARBA" id="ARBA00020552"/>
    </source>
</evidence>
<evidence type="ECO:0000313" key="8">
    <source>
        <dbReference type="EMBL" id="TCT05656.1"/>
    </source>
</evidence>
<keyword evidence="7" id="KW-0732">Signal</keyword>
<gene>
    <name evidence="8" type="ORF">EDC64_104214</name>
</gene>
<sequence>MRTSLSLLAACALAGVTIASGAQAQSLRPAPLTAEAATTNVQWRGGGPGWGPRRGYGPGPNPYYRNCGWGGCNNNNNGAAVAAGVIGGLMLGAAAASAAQANQPPTVYYAPGPGGGPNQAQWIAYCSNKYKSFDPRTGTYLGYDGRRHPCQ</sequence>
<comment type="function">
    <text evidence="6">Has immunoglobulin-binding and hemagglutination properties, and can bind to mannose. Essential for virulence. May be involved in LPS biosynthesis or polysaccharide transport.</text>
</comment>
<reference evidence="8 9" key="1">
    <citation type="submission" date="2019-03" db="EMBL/GenBank/DDBJ databases">
        <title>Genomic Encyclopedia of Type Strains, Phase IV (KMG-IV): sequencing the most valuable type-strain genomes for metagenomic binning, comparative biology and taxonomic classification.</title>
        <authorList>
            <person name="Goeker M."/>
        </authorList>
    </citation>
    <scope>NUCLEOTIDE SEQUENCE [LARGE SCALE GENOMIC DNA]</scope>
    <source>
        <strain evidence="8 9">DSM 9035</strain>
    </source>
</reference>
<evidence type="ECO:0000256" key="7">
    <source>
        <dbReference type="SAM" id="SignalP"/>
    </source>
</evidence>
<dbReference type="AlphaFoldDB" id="A0A4R3LZC7"/>
<accession>A0A4R3LZC7</accession>
<keyword evidence="9" id="KW-1185">Reference proteome</keyword>
<dbReference type="InterPro" id="IPR012413">
    <property type="entry name" value="BA14K"/>
</dbReference>
<evidence type="ECO:0000256" key="5">
    <source>
        <dbReference type="ARBA" id="ARBA00022734"/>
    </source>
</evidence>
<evidence type="ECO:0000256" key="4">
    <source>
        <dbReference type="ARBA" id="ARBA00022475"/>
    </source>
</evidence>
<dbReference type="EMBL" id="SMAI01000004">
    <property type="protein sequence ID" value="TCT05656.1"/>
    <property type="molecule type" value="Genomic_DNA"/>
</dbReference>
<evidence type="ECO:0000256" key="6">
    <source>
        <dbReference type="ARBA" id="ARBA00025321"/>
    </source>
</evidence>
<comment type="caution">
    <text evidence="8">The sequence shown here is derived from an EMBL/GenBank/DDBJ whole genome shotgun (WGS) entry which is preliminary data.</text>
</comment>
<keyword evidence="4" id="KW-0472">Membrane</keyword>
<proteinExistence type="inferred from homology"/>
<name>A0A4R3LZC7_9HYPH</name>
<evidence type="ECO:0000256" key="1">
    <source>
        <dbReference type="ARBA" id="ARBA00004167"/>
    </source>
</evidence>
<dbReference type="GO" id="GO:0016020">
    <property type="term" value="C:membrane"/>
    <property type="evidence" value="ECO:0007669"/>
    <property type="project" value="UniProtKB-SubCell"/>
</dbReference>
<dbReference type="OrthoDB" id="7478836at2"/>
<protein>
    <recommendedName>
        <fullName evidence="3">Lectin-like protein BA14k</fullName>
    </recommendedName>
</protein>
<keyword evidence="5" id="KW-0430">Lectin</keyword>
<dbReference type="RefSeq" id="WP_132030989.1">
    <property type="nucleotide sequence ID" value="NZ_SMAI01000004.1"/>
</dbReference>
<feature type="signal peptide" evidence="7">
    <location>
        <begin position="1"/>
        <end position="24"/>
    </location>
</feature>
<dbReference type="Pfam" id="PF07886">
    <property type="entry name" value="BA14K"/>
    <property type="match status" value="1"/>
</dbReference>
<dbReference type="Proteomes" id="UP000294664">
    <property type="component" value="Unassembled WGS sequence"/>
</dbReference>
<comment type="subcellular location">
    <subcellularLocation>
        <location evidence="1">Membrane</location>
        <topology evidence="1">Single-pass membrane protein</topology>
    </subcellularLocation>
</comment>
<evidence type="ECO:0000256" key="2">
    <source>
        <dbReference type="ARBA" id="ARBA00010270"/>
    </source>
</evidence>